<keyword evidence="3 8" id="KW-0812">Transmembrane</keyword>
<evidence type="ECO:0000313" key="10">
    <source>
        <dbReference type="EMBL" id="CUU57678.1"/>
    </source>
</evidence>
<evidence type="ECO:0000256" key="4">
    <source>
        <dbReference type="ARBA" id="ARBA00022801"/>
    </source>
</evidence>
<keyword evidence="10" id="KW-0645">Protease</keyword>
<evidence type="ECO:0000256" key="5">
    <source>
        <dbReference type="ARBA" id="ARBA00022989"/>
    </source>
</evidence>
<evidence type="ECO:0000256" key="2">
    <source>
        <dbReference type="ARBA" id="ARBA00009045"/>
    </source>
</evidence>
<feature type="transmembrane region" description="Helical" evidence="8">
    <location>
        <begin position="129"/>
        <end position="149"/>
    </location>
</feature>
<sequence>MRPAAVGFHCPEESGGSGRAGTARSGSRSRPGFGSRVGRGRQGLVTQVLMGLCAVAYVLQGLPGLDRSGNNLNQFSQDFLLSGVDIAFDDQYYRIVTAAFLHGNFLHILVNLYALFIMGHQLEAVVGRLRLIGLFLAGAVGGNVLSYVVNGLETSSLGASTAIFGFFGAFYVIARRMRADTTQILILIVLNFAITFSLSSIDRWGHIGGLVAGTIVGAIYAYMPARRGGAQAAAVLTLIGVLFAAAVVKTSSLGLPV</sequence>
<evidence type="ECO:0000256" key="1">
    <source>
        <dbReference type="ARBA" id="ARBA00004141"/>
    </source>
</evidence>
<keyword evidence="11" id="KW-1185">Reference proteome</keyword>
<dbReference type="Proteomes" id="UP000198802">
    <property type="component" value="Unassembled WGS sequence"/>
</dbReference>
<name>A0A0S4QRJ4_9ACTN</name>
<evidence type="ECO:0000313" key="11">
    <source>
        <dbReference type="Proteomes" id="UP000198802"/>
    </source>
</evidence>
<gene>
    <name evidence="10" type="ORF">Ga0074812_11424</name>
</gene>
<keyword evidence="4" id="KW-0378">Hydrolase</keyword>
<dbReference type="InterPro" id="IPR022764">
    <property type="entry name" value="Peptidase_S54_rhomboid_dom"/>
</dbReference>
<dbReference type="Gene3D" id="1.20.1540.10">
    <property type="entry name" value="Rhomboid-like"/>
    <property type="match status" value="1"/>
</dbReference>
<dbReference type="SUPFAM" id="SSF144091">
    <property type="entry name" value="Rhomboid-like"/>
    <property type="match status" value="1"/>
</dbReference>
<evidence type="ECO:0000256" key="8">
    <source>
        <dbReference type="SAM" id="Phobius"/>
    </source>
</evidence>
<dbReference type="RefSeq" id="WP_165615712.1">
    <property type="nucleotide sequence ID" value="NZ_FAOZ01000014.1"/>
</dbReference>
<dbReference type="InterPro" id="IPR035952">
    <property type="entry name" value="Rhomboid-like_sf"/>
</dbReference>
<evidence type="ECO:0000259" key="9">
    <source>
        <dbReference type="Pfam" id="PF01694"/>
    </source>
</evidence>
<evidence type="ECO:0000256" key="3">
    <source>
        <dbReference type="ARBA" id="ARBA00022692"/>
    </source>
</evidence>
<feature type="region of interest" description="Disordered" evidence="7">
    <location>
        <begin position="1"/>
        <end position="38"/>
    </location>
</feature>
<dbReference type="AlphaFoldDB" id="A0A0S4QRJ4"/>
<comment type="similarity">
    <text evidence="2">Belongs to the peptidase S54 family.</text>
</comment>
<accession>A0A0S4QRJ4</accession>
<dbReference type="PANTHER" id="PTHR43731">
    <property type="entry name" value="RHOMBOID PROTEASE"/>
    <property type="match status" value="1"/>
</dbReference>
<feature type="transmembrane region" description="Helical" evidence="8">
    <location>
        <begin position="230"/>
        <end position="248"/>
    </location>
</feature>
<protein>
    <submittedName>
        <fullName evidence="10">Membrane associated serine protease, rhomboid family</fullName>
    </submittedName>
</protein>
<keyword evidence="5 8" id="KW-1133">Transmembrane helix</keyword>
<evidence type="ECO:0000256" key="7">
    <source>
        <dbReference type="SAM" id="MobiDB-lite"/>
    </source>
</evidence>
<dbReference type="InterPro" id="IPR050925">
    <property type="entry name" value="Rhomboid_protease_S54"/>
</dbReference>
<comment type="subcellular location">
    <subcellularLocation>
        <location evidence="1">Membrane</location>
        <topology evidence="1">Multi-pass membrane protein</topology>
    </subcellularLocation>
</comment>
<organism evidence="10 11">
    <name type="scientific">Parafrankia irregularis</name>
    <dbReference type="NCBI Taxonomy" id="795642"/>
    <lineage>
        <taxon>Bacteria</taxon>
        <taxon>Bacillati</taxon>
        <taxon>Actinomycetota</taxon>
        <taxon>Actinomycetes</taxon>
        <taxon>Frankiales</taxon>
        <taxon>Frankiaceae</taxon>
        <taxon>Parafrankia</taxon>
    </lineage>
</organism>
<keyword evidence="6 8" id="KW-0472">Membrane</keyword>
<dbReference type="EMBL" id="FAOZ01000014">
    <property type="protein sequence ID" value="CUU57678.1"/>
    <property type="molecule type" value="Genomic_DNA"/>
</dbReference>
<reference evidence="11" key="1">
    <citation type="submission" date="2015-11" db="EMBL/GenBank/DDBJ databases">
        <authorList>
            <person name="Varghese N."/>
        </authorList>
    </citation>
    <scope>NUCLEOTIDE SEQUENCE [LARGE SCALE GENOMIC DNA]</scope>
    <source>
        <strain evidence="11">DSM 45899</strain>
    </source>
</reference>
<feature type="transmembrane region" description="Helical" evidence="8">
    <location>
        <begin position="155"/>
        <end position="174"/>
    </location>
</feature>
<feature type="compositionally biased region" description="Low complexity" evidence="7">
    <location>
        <begin position="20"/>
        <end position="34"/>
    </location>
</feature>
<feature type="transmembrane region" description="Helical" evidence="8">
    <location>
        <begin position="181"/>
        <end position="198"/>
    </location>
</feature>
<dbReference type="GO" id="GO:0004252">
    <property type="term" value="F:serine-type endopeptidase activity"/>
    <property type="evidence" value="ECO:0007669"/>
    <property type="project" value="InterPro"/>
</dbReference>
<dbReference type="Pfam" id="PF01694">
    <property type="entry name" value="Rhomboid"/>
    <property type="match status" value="1"/>
</dbReference>
<dbReference type="GO" id="GO:0016020">
    <property type="term" value="C:membrane"/>
    <property type="evidence" value="ECO:0007669"/>
    <property type="project" value="UniProtKB-SubCell"/>
</dbReference>
<evidence type="ECO:0000256" key="6">
    <source>
        <dbReference type="ARBA" id="ARBA00023136"/>
    </source>
</evidence>
<dbReference type="GO" id="GO:0006508">
    <property type="term" value="P:proteolysis"/>
    <property type="evidence" value="ECO:0007669"/>
    <property type="project" value="UniProtKB-KW"/>
</dbReference>
<feature type="transmembrane region" description="Helical" evidence="8">
    <location>
        <begin position="204"/>
        <end position="223"/>
    </location>
</feature>
<proteinExistence type="inferred from homology"/>
<feature type="transmembrane region" description="Helical" evidence="8">
    <location>
        <begin position="44"/>
        <end position="62"/>
    </location>
</feature>
<feature type="domain" description="Peptidase S54 rhomboid" evidence="9">
    <location>
        <begin position="90"/>
        <end position="221"/>
    </location>
</feature>
<feature type="transmembrane region" description="Helical" evidence="8">
    <location>
        <begin position="92"/>
        <end position="117"/>
    </location>
</feature>
<dbReference type="PANTHER" id="PTHR43731:SF14">
    <property type="entry name" value="PRESENILIN-ASSOCIATED RHOMBOID-LIKE PROTEIN, MITOCHONDRIAL"/>
    <property type="match status" value="1"/>
</dbReference>